<comment type="caution">
    <text evidence="2">The sequence shown here is derived from an EMBL/GenBank/DDBJ whole genome shotgun (WGS) entry which is preliminary data.</text>
</comment>
<organism evidence="2 3">
    <name type="scientific">Salinibacter ruber</name>
    <dbReference type="NCBI Taxonomy" id="146919"/>
    <lineage>
        <taxon>Bacteria</taxon>
        <taxon>Pseudomonadati</taxon>
        <taxon>Rhodothermota</taxon>
        <taxon>Rhodothermia</taxon>
        <taxon>Rhodothermales</taxon>
        <taxon>Salinibacteraceae</taxon>
        <taxon>Salinibacter</taxon>
    </lineage>
</organism>
<sequence>MDLRPERRSTYGIGRMCEKSAVGMRRCDQWQVIKCSAWRNVQHGECKRTPLVPLGNVTPFPKPLQEEPKKRCEDTCPFTKRTATVTRQNRGTFLAGIRNEGKSGYMGFMLRHIPCNGMWLVRRTLNLARKGSTGATSKRGIRHTCEGAPTLDERNEPVNLGSPARNVKAPRPANVRVGRRSNRSSLSRLISGPYTKGCSKDRTPSTKHCRKLEAASVQSTTGGRDFTHPEDRSPSFEEGGREIKPMNIGVVGRHGTEGEIPRGFCGEPRYWQTSTPGSGRRLGETALINKRKPGVT</sequence>
<dbReference type="Proteomes" id="UP001155027">
    <property type="component" value="Unassembled WGS sequence"/>
</dbReference>
<feature type="region of interest" description="Disordered" evidence="1">
    <location>
        <begin position="147"/>
        <end position="241"/>
    </location>
</feature>
<proteinExistence type="predicted"/>
<protein>
    <submittedName>
        <fullName evidence="2">Uncharacterized protein</fullName>
    </submittedName>
</protein>
<evidence type="ECO:0000313" key="2">
    <source>
        <dbReference type="EMBL" id="MCS3676687.1"/>
    </source>
</evidence>
<evidence type="ECO:0000256" key="1">
    <source>
        <dbReference type="SAM" id="MobiDB-lite"/>
    </source>
</evidence>
<accession>A0A9X2PTS6</accession>
<dbReference type="AlphaFoldDB" id="A0A9X2PTS6"/>
<evidence type="ECO:0000313" key="3">
    <source>
        <dbReference type="Proteomes" id="UP001155027"/>
    </source>
</evidence>
<feature type="compositionally biased region" description="Low complexity" evidence="1">
    <location>
        <begin position="183"/>
        <end position="192"/>
    </location>
</feature>
<reference evidence="2" key="1">
    <citation type="submission" date="2022-08" db="EMBL/GenBank/DDBJ databases">
        <title>Genomic Encyclopedia of Type Strains, Phase V (KMG-V): Genome sequencing to study the core and pangenomes of soil and plant-associated prokaryotes.</title>
        <authorList>
            <person name="Whitman W."/>
        </authorList>
    </citation>
    <scope>NUCLEOTIDE SEQUENCE</scope>
    <source>
        <strain evidence="2">0</strain>
    </source>
</reference>
<feature type="compositionally biased region" description="Basic and acidic residues" evidence="1">
    <location>
        <begin position="225"/>
        <end position="241"/>
    </location>
</feature>
<dbReference type="EMBL" id="JANUAU010000002">
    <property type="protein sequence ID" value="MCS3676687.1"/>
    <property type="molecule type" value="Genomic_DNA"/>
</dbReference>
<name>A0A9X2PTS6_9BACT</name>
<gene>
    <name evidence="2" type="ORF">GGP71_000594</name>
</gene>